<name>A0A7G6DZ63_THEFR</name>
<keyword evidence="2" id="KW-1185">Reference proteome</keyword>
<accession>A0A7G6DZ63</accession>
<dbReference type="RefSeq" id="WP_153802113.1">
    <property type="nucleotide sequence ID" value="NZ_CP045798.1"/>
</dbReference>
<dbReference type="Proteomes" id="UP000515847">
    <property type="component" value="Chromosome"/>
</dbReference>
<dbReference type="EMBL" id="CP045798">
    <property type="protein sequence ID" value="QNB45117.1"/>
    <property type="molecule type" value="Genomic_DNA"/>
</dbReference>
<proteinExistence type="predicted"/>
<gene>
    <name evidence="1" type="ORF">BR63_01540</name>
</gene>
<dbReference type="AlphaFoldDB" id="A0A7G6DZ63"/>
<organism evidence="1 2">
    <name type="scientific">Thermanaerosceptrum fracticalcis</name>
    <dbReference type="NCBI Taxonomy" id="1712410"/>
    <lineage>
        <taxon>Bacteria</taxon>
        <taxon>Bacillati</taxon>
        <taxon>Bacillota</taxon>
        <taxon>Clostridia</taxon>
        <taxon>Eubacteriales</taxon>
        <taxon>Peptococcaceae</taxon>
        <taxon>Thermanaerosceptrum</taxon>
    </lineage>
</organism>
<protein>
    <submittedName>
        <fullName evidence="1">Uncharacterized protein</fullName>
    </submittedName>
</protein>
<evidence type="ECO:0000313" key="1">
    <source>
        <dbReference type="EMBL" id="QNB45117.1"/>
    </source>
</evidence>
<evidence type="ECO:0000313" key="2">
    <source>
        <dbReference type="Proteomes" id="UP000515847"/>
    </source>
</evidence>
<sequence length="59" mass="6276">MALFAQEITDKIEAELARVTGLYLGKVIDYQTALSKTTPLLSALCGSAVVNSMSKSLLT</sequence>
<reference evidence="1 2" key="1">
    <citation type="journal article" date="2019" name="Front. Microbiol.">
        <title>Thermoanaerosceptrum fracticalcis gen. nov. sp. nov., a Novel Fumarate-Fermenting Microorganism From a Deep Fractured Carbonate Aquifer of the US Great Basin.</title>
        <authorList>
            <person name="Hamilton-Brehm S.D."/>
            <person name="Stewart L.E."/>
            <person name="Zavarin M."/>
            <person name="Caldwell M."/>
            <person name="Lawson P.A."/>
            <person name="Onstott T.C."/>
            <person name="Grzymski J."/>
            <person name="Neveux I."/>
            <person name="Lollar B.S."/>
            <person name="Russell C.E."/>
            <person name="Moser D.P."/>
        </authorList>
    </citation>
    <scope>NUCLEOTIDE SEQUENCE [LARGE SCALE GENOMIC DNA]</scope>
    <source>
        <strain evidence="1 2">DRI-13</strain>
    </source>
</reference>
<dbReference type="KEGG" id="tfr:BR63_01540"/>